<keyword evidence="2" id="KW-1185">Reference proteome</keyword>
<proteinExistence type="predicted"/>
<dbReference type="AlphaFoldDB" id="A0A183D4S0"/>
<accession>A0A183D4S0</accession>
<evidence type="ECO:0000313" key="1">
    <source>
        <dbReference type="EMBL" id="VDK40666.1"/>
    </source>
</evidence>
<dbReference type="Proteomes" id="UP000271098">
    <property type="component" value="Unassembled WGS sequence"/>
</dbReference>
<sequence length="253" mass="29061">MAVLQKKIELQKQMARFEREVITAKKSKCEQNLFCFISPDLLGSIGNLGEMTMKVFEKRNIGGQLHLGGQGPGVCWKRRILEGEVENGEFIRGERMIYEQCCILPMNAGDYSAFKRAEELSGFVEQCLQKYPFVAPRATLVVYGILQMPKGKMADFVLEIFERYRAQTRFIVTVEEYAALIARMHRSIARNERRLEEQNQLIVNIEKGISEGDNSCIVSDWWMKMLSQMHRMGSDAQRTIATIFPDPHSLLKL</sequence>
<reference evidence="1 2" key="2">
    <citation type="submission" date="2018-11" db="EMBL/GenBank/DDBJ databases">
        <authorList>
            <consortium name="Pathogen Informatics"/>
        </authorList>
    </citation>
    <scope>NUCLEOTIDE SEQUENCE [LARGE SCALE GENOMIC DNA]</scope>
</reference>
<dbReference type="OrthoDB" id="343092at2759"/>
<name>A0A183D4S0_9BILA</name>
<organism evidence="3">
    <name type="scientific">Gongylonema pulchrum</name>
    <dbReference type="NCBI Taxonomy" id="637853"/>
    <lineage>
        <taxon>Eukaryota</taxon>
        <taxon>Metazoa</taxon>
        <taxon>Ecdysozoa</taxon>
        <taxon>Nematoda</taxon>
        <taxon>Chromadorea</taxon>
        <taxon>Rhabditida</taxon>
        <taxon>Spirurina</taxon>
        <taxon>Spiruromorpha</taxon>
        <taxon>Spiruroidea</taxon>
        <taxon>Gongylonematidae</taxon>
        <taxon>Gongylonema</taxon>
    </lineage>
</organism>
<gene>
    <name evidence="1" type="ORF">GPUH_LOCUS3711</name>
</gene>
<dbReference type="EMBL" id="UYRT01006510">
    <property type="protein sequence ID" value="VDK40666.1"/>
    <property type="molecule type" value="Genomic_DNA"/>
</dbReference>
<evidence type="ECO:0000313" key="3">
    <source>
        <dbReference type="WBParaSite" id="GPUH_0000371801-mRNA-1"/>
    </source>
</evidence>
<reference evidence="3" key="1">
    <citation type="submission" date="2016-06" db="UniProtKB">
        <authorList>
            <consortium name="WormBaseParasite"/>
        </authorList>
    </citation>
    <scope>IDENTIFICATION</scope>
</reference>
<protein>
    <submittedName>
        <fullName evidence="3">Crossover junction endonuclease MUS81</fullName>
    </submittedName>
</protein>
<dbReference type="WBParaSite" id="GPUH_0000371801-mRNA-1">
    <property type="protein sequence ID" value="GPUH_0000371801-mRNA-1"/>
    <property type="gene ID" value="GPUH_0000371801"/>
</dbReference>
<evidence type="ECO:0000313" key="2">
    <source>
        <dbReference type="Proteomes" id="UP000271098"/>
    </source>
</evidence>